<feature type="compositionally biased region" description="Low complexity" evidence="5">
    <location>
        <begin position="260"/>
        <end position="289"/>
    </location>
</feature>
<dbReference type="HOGENOM" id="CLU_069543_0_1_11"/>
<keyword evidence="1" id="KW-0805">Transcription regulation</keyword>
<feature type="DNA-binding region" description="H-T-H motif" evidence="4">
    <location>
        <begin position="52"/>
        <end position="71"/>
    </location>
</feature>
<dbReference type="GO" id="GO:0000976">
    <property type="term" value="F:transcription cis-regulatory region binding"/>
    <property type="evidence" value="ECO:0007669"/>
    <property type="project" value="TreeGrafter"/>
</dbReference>
<feature type="region of interest" description="Disordered" evidence="5">
    <location>
        <begin position="259"/>
        <end position="289"/>
    </location>
</feature>
<dbReference type="OrthoDB" id="329481at2"/>
<evidence type="ECO:0000256" key="4">
    <source>
        <dbReference type="PROSITE-ProRule" id="PRU00335"/>
    </source>
</evidence>
<dbReference type="Gene3D" id="1.10.10.60">
    <property type="entry name" value="Homeodomain-like"/>
    <property type="match status" value="1"/>
</dbReference>
<reference evidence="8" key="1">
    <citation type="submission" date="2009-11" db="EMBL/GenBank/DDBJ databases">
        <title>The complete chromosome of Xylanimonas cellulosilytica DSM 15894.</title>
        <authorList>
            <consortium name="US DOE Joint Genome Institute (JGI-PGF)"/>
            <person name="Lucas S."/>
            <person name="Copeland A."/>
            <person name="Lapidus A."/>
            <person name="Glavina del Rio T."/>
            <person name="Dalin E."/>
            <person name="Tice H."/>
            <person name="Bruce D."/>
            <person name="Goodwin L."/>
            <person name="Pitluck S."/>
            <person name="Kyrpides N."/>
            <person name="Mavromatis K."/>
            <person name="Ivanova N."/>
            <person name="Mikhailova N."/>
            <person name="Foster B."/>
            <person name="Clum A."/>
            <person name="Brettin T."/>
            <person name="Detter J.C."/>
            <person name="Han C."/>
            <person name="Larimer F."/>
            <person name="Land M."/>
            <person name="Hauser L."/>
            <person name="Markowitz V."/>
            <person name="Cheng J.F."/>
            <person name="Hugenholtz P."/>
            <person name="Woyke T."/>
            <person name="Wu D."/>
            <person name="Gehrich-Schroeter G."/>
            <person name="Schneider S."/>
            <person name="Pukall S.R."/>
            <person name="Klenk H.P."/>
            <person name="Eisen J.A."/>
        </authorList>
    </citation>
    <scope>NUCLEOTIDE SEQUENCE [LARGE SCALE GENOMIC DNA]</scope>
    <source>
        <strain evidence="8">DSM 15894 / CECT 5975 / LMG 20990 / XIL07</strain>
    </source>
</reference>
<dbReference type="Proteomes" id="UP000002255">
    <property type="component" value="Chromosome"/>
</dbReference>
<dbReference type="InterPro" id="IPR009057">
    <property type="entry name" value="Homeodomain-like_sf"/>
</dbReference>
<dbReference type="Pfam" id="PF02909">
    <property type="entry name" value="TetR_C_1"/>
    <property type="match status" value="1"/>
</dbReference>
<dbReference type="InterPro" id="IPR036271">
    <property type="entry name" value="Tet_transcr_reg_TetR-rel_C_sf"/>
</dbReference>
<dbReference type="InterPro" id="IPR004111">
    <property type="entry name" value="Repressor_TetR_C"/>
</dbReference>
<evidence type="ECO:0000259" key="6">
    <source>
        <dbReference type="PROSITE" id="PS50977"/>
    </source>
</evidence>
<gene>
    <name evidence="7" type="ordered locus">Xcel_0056</name>
</gene>
<feature type="domain" description="HTH tetR-type" evidence="6">
    <location>
        <begin position="29"/>
        <end position="89"/>
    </location>
</feature>
<keyword evidence="8" id="KW-1185">Reference proteome</keyword>
<dbReference type="RefSeq" id="WP_012876842.1">
    <property type="nucleotide sequence ID" value="NC_013530.1"/>
</dbReference>
<keyword evidence="3" id="KW-0804">Transcription</keyword>
<dbReference type="Gene3D" id="1.10.357.10">
    <property type="entry name" value="Tetracycline Repressor, domain 2"/>
    <property type="match status" value="1"/>
</dbReference>
<reference evidence="7 8" key="2">
    <citation type="journal article" date="2010" name="Stand. Genomic Sci.">
        <title>Complete genome sequence of Xylanimonas cellulosilytica type strain (XIL07).</title>
        <authorList>
            <person name="Foster B."/>
            <person name="Pukall R."/>
            <person name="Abt B."/>
            <person name="Nolan M."/>
            <person name="Glavina Del Rio T."/>
            <person name="Chen F."/>
            <person name="Lucas S."/>
            <person name="Tice H."/>
            <person name="Pitluck S."/>
            <person name="Cheng J.-F."/>
            <person name="Chertkov O."/>
            <person name="Brettin T."/>
            <person name="Han C."/>
            <person name="Detter J.C."/>
            <person name="Bruce D."/>
            <person name="Goodwin L."/>
            <person name="Ivanova N."/>
            <person name="Mavromatis K."/>
            <person name="Pati A."/>
            <person name="Mikhailova N."/>
            <person name="Chen A."/>
            <person name="Palaniappan K."/>
            <person name="Land M."/>
            <person name="Hauser L."/>
            <person name="Chang Y.-J."/>
            <person name="Jeffries C.D."/>
            <person name="Chain P."/>
            <person name="Rohde M."/>
            <person name="Goeker M."/>
            <person name="Bristow J."/>
            <person name="Eisen J.A."/>
            <person name="Markowitz V."/>
            <person name="Hugenholtz P."/>
            <person name="Kyrpides N.C."/>
            <person name="Klenk H.-P."/>
            <person name="Lapidus A."/>
        </authorList>
    </citation>
    <scope>NUCLEOTIDE SEQUENCE [LARGE SCALE GENOMIC DNA]</scope>
    <source>
        <strain evidence="8">DSM 15894 / CECT 5975 / LMG 20990 / XIL07</strain>
    </source>
</reference>
<evidence type="ECO:0000256" key="2">
    <source>
        <dbReference type="ARBA" id="ARBA00023125"/>
    </source>
</evidence>
<dbReference type="PROSITE" id="PS50977">
    <property type="entry name" value="HTH_TETR_2"/>
    <property type="match status" value="1"/>
</dbReference>
<evidence type="ECO:0000256" key="3">
    <source>
        <dbReference type="ARBA" id="ARBA00023163"/>
    </source>
</evidence>
<protein>
    <submittedName>
        <fullName evidence="7">Transcriptional regulator, TetR family</fullName>
    </submittedName>
</protein>
<organism evidence="7 8">
    <name type="scientific">Xylanimonas cellulosilytica (strain DSM 15894 / JCM 12276 / CECT 5975 / KCTC 9989 / LMG 20990 / NBRC 107835 / XIL07)</name>
    <dbReference type="NCBI Taxonomy" id="446471"/>
    <lineage>
        <taxon>Bacteria</taxon>
        <taxon>Bacillati</taxon>
        <taxon>Actinomycetota</taxon>
        <taxon>Actinomycetes</taxon>
        <taxon>Micrococcales</taxon>
        <taxon>Promicromonosporaceae</taxon>
        <taxon>Xylanimonas</taxon>
    </lineage>
</organism>
<dbReference type="PANTHER" id="PTHR30055:SF151">
    <property type="entry name" value="TRANSCRIPTIONAL REGULATORY PROTEIN"/>
    <property type="match status" value="1"/>
</dbReference>
<keyword evidence="2 4" id="KW-0238">DNA-binding</keyword>
<dbReference type="SUPFAM" id="SSF48498">
    <property type="entry name" value="Tetracyclin repressor-like, C-terminal domain"/>
    <property type="match status" value="1"/>
</dbReference>
<sequence length="289" mass="30403">MSTPDDATARLVQRMWAPPTPPRRGPKPGLSVDRIIEAAYELAEAEGIEAVSMARLGSSLGVSAMALYRHVSNKDELLTLLADRLARDLPPIGDVATWREGLDLWTRAQIMMVLEHPWFLDLPLSTVMPGPHRLRWIDSLFGLLAETPLSVDEKFAFAGLLAQHVLGEARILVESQRAAAAAEPGAATSADPFGDLGTLLHAFADPADFPHLMAAIETAEGETRVPVMPPDAAAAVEEEITFGLNVVLDGLEAYVAGRQAASPPSSAASPDSAASSGSATPSSDGAATA</sequence>
<evidence type="ECO:0000256" key="5">
    <source>
        <dbReference type="SAM" id="MobiDB-lite"/>
    </source>
</evidence>
<dbReference type="STRING" id="446471.Xcel_0056"/>
<accession>D1BTF5</accession>
<evidence type="ECO:0000256" key="1">
    <source>
        <dbReference type="ARBA" id="ARBA00023015"/>
    </source>
</evidence>
<dbReference type="KEGG" id="xce:Xcel_0056"/>
<proteinExistence type="predicted"/>
<evidence type="ECO:0000313" key="7">
    <source>
        <dbReference type="EMBL" id="ACZ29097.1"/>
    </source>
</evidence>
<dbReference type="PANTHER" id="PTHR30055">
    <property type="entry name" value="HTH-TYPE TRANSCRIPTIONAL REGULATOR RUTR"/>
    <property type="match status" value="1"/>
</dbReference>
<dbReference type="eggNOG" id="COG1309">
    <property type="taxonomic scope" value="Bacteria"/>
</dbReference>
<dbReference type="EMBL" id="CP001821">
    <property type="protein sequence ID" value="ACZ29097.1"/>
    <property type="molecule type" value="Genomic_DNA"/>
</dbReference>
<dbReference type="InterPro" id="IPR001647">
    <property type="entry name" value="HTH_TetR"/>
</dbReference>
<evidence type="ECO:0000313" key="8">
    <source>
        <dbReference type="Proteomes" id="UP000002255"/>
    </source>
</evidence>
<dbReference type="AlphaFoldDB" id="D1BTF5"/>
<dbReference type="GO" id="GO:0003700">
    <property type="term" value="F:DNA-binding transcription factor activity"/>
    <property type="evidence" value="ECO:0007669"/>
    <property type="project" value="TreeGrafter"/>
</dbReference>
<name>D1BTF5_XYLCX</name>
<dbReference type="PRINTS" id="PR00455">
    <property type="entry name" value="HTHTETR"/>
</dbReference>
<dbReference type="SUPFAM" id="SSF46689">
    <property type="entry name" value="Homeodomain-like"/>
    <property type="match status" value="1"/>
</dbReference>
<dbReference type="Pfam" id="PF00440">
    <property type="entry name" value="TetR_N"/>
    <property type="match status" value="1"/>
</dbReference>
<dbReference type="InterPro" id="IPR050109">
    <property type="entry name" value="HTH-type_TetR-like_transc_reg"/>
</dbReference>
<dbReference type="GO" id="GO:0045892">
    <property type="term" value="P:negative regulation of DNA-templated transcription"/>
    <property type="evidence" value="ECO:0007669"/>
    <property type="project" value="InterPro"/>
</dbReference>